<evidence type="ECO:0000256" key="5">
    <source>
        <dbReference type="ARBA" id="ARBA00022989"/>
    </source>
</evidence>
<feature type="transmembrane region" description="Helical" evidence="10">
    <location>
        <begin position="136"/>
        <end position="156"/>
    </location>
</feature>
<feature type="domain" description="ABC transmembrane type-1" evidence="11">
    <location>
        <begin position="59"/>
        <end position="267"/>
    </location>
</feature>
<dbReference type="PANTHER" id="PTHR30406:SF1">
    <property type="entry name" value="SULFATE TRANSPORT SYSTEM PERMEASE PROTEIN CYSW"/>
    <property type="match status" value="1"/>
</dbReference>
<dbReference type="PROSITE" id="PS50928">
    <property type="entry name" value="ABC_TM1"/>
    <property type="match status" value="1"/>
</dbReference>
<evidence type="ECO:0000313" key="13">
    <source>
        <dbReference type="Proteomes" id="UP000623440"/>
    </source>
</evidence>
<comment type="caution">
    <text evidence="12">The sequence shown here is derived from an EMBL/GenBank/DDBJ whole genome shotgun (WGS) entry which is preliminary data.</text>
</comment>
<comment type="subcellular location">
    <subcellularLocation>
        <location evidence="1">Membrane</location>
        <topology evidence="1">Multi-pass membrane protein</topology>
    </subcellularLocation>
</comment>
<gene>
    <name evidence="12" type="primary">cysW</name>
    <name evidence="12" type="ORF">H6G97_20470</name>
</gene>
<dbReference type="Pfam" id="PF00528">
    <property type="entry name" value="BPD_transp_1"/>
    <property type="match status" value="1"/>
</dbReference>
<evidence type="ECO:0000256" key="10">
    <source>
        <dbReference type="SAM" id="Phobius"/>
    </source>
</evidence>
<evidence type="ECO:0000313" key="12">
    <source>
        <dbReference type="EMBL" id="MBD2531830.1"/>
    </source>
</evidence>
<keyword evidence="13" id="KW-1185">Reference proteome</keyword>
<keyword evidence="7 10" id="KW-0472">Membrane</keyword>
<dbReference type="EMBL" id="JACJSI010000042">
    <property type="protein sequence ID" value="MBD2531830.1"/>
    <property type="molecule type" value="Genomic_DNA"/>
</dbReference>
<evidence type="ECO:0000256" key="7">
    <source>
        <dbReference type="ARBA" id="ARBA00023136"/>
    </source>
</evidence>
<feature type="region of interest" description="Disordered" evidence="9">
    <location>
        <begin position="283"/>
        <end position="302"/>
    </location>
</feature>
<accession>A0ABR8DSE3</accession>
<comment type="function">
    <text evidence="8">Part of the ABC transporter complex CysAWTP (TC 3.A.1.6.1) involved in sulfate/thiosulfate import. Probably responsible for the translocation of the substrate across the membrane.</text>
</comment>
<dbReference type="CDD" id="cd06261">
    <property type="entry name" value="TM_PBP2"/>
    <property type="match status" value="1"/>
</dbReference>
<protein>
    <submittedName>
        <fullName evidence="12">Sulfate ABC transporter permease subunit CysW</fullName>
    </submittedName>
</protein>
<dbReference type="InterPro" id="IPR005667">
    <property type="entry name" value="Sulph_transpt2"/>
</dbReference>
<dbReference type="PANTHER" id="PTHR30406">
    <property type="entry name" value="SULFATE TRANSPORT SYSTEM PERMEASE PROTEIN"/>
    <property type="match status" value="1"/>
</dbReference>
<dbReference type="RefSeq" id="WP_190942500.1">
    <property type="nucleotide sequence ID" value="NZ_JACJSI010000042.1"/>
</dbReference>
<dbReference type="InterPro" id="IPR011866">
    <property type="entry name" value="CysW_permease"/>
</dbReference>
<evidence type="ECO:0000256" key="8">
    <source>
        <dbReference type="ARBA" id="ARBA00025323"/>
    </source>
</evidence>
<dbReference type="NCBIfam" id="TIGR00969">
    <property type="entry name" value="3a0106s02"/>
    <property type="match status" value="1"/>
</dbReference>
<feature type="transmembrane region" description="Helical" evidence="10">
    <location>
        <begin position="95"/>
        <end position="116"/>
    </location>
</feature>
<keyword evidence="3" id="KW-0813">Transport</keyword>
<feature type="transmembrane region" description="Helical" evidence="10">
    <location>
        <begin position="12"/>
        <end position="39"/>
    </location>
</feature>
<dbReference type="InterPro" id="IPR035906">
    <property type="entry name" value="MetI-like_sf"/>
</dbReference>
<reference evidence="12 13" key="1">
    <citation type="journal article" date="2020" name="ISME J.">
        <title>Comparative genomics reveals insights into cyanobacterial evolution and habitat adaptation.</title>
        <authorList>
            <person name="Chen M.Y."/>
            <person name="Teng W.K."/>
            <person name="Zhao L."/>
            <person name="Hu C.X."/>
            <person name="Zhou Y.K."/>
            <person name="Han B.P."/>
            <person name="Song L.R."/>
            <person name="Shu W.S."/>
        </authorList>
    </citation>
    <scope>NUCLEOTIDE SEQUENCE [LARGE SCALE GENOMIC DNA]</scope>
    <source>
        <strain evidence="12 13">FACHB-838</strain>
    </source>
</reference>
<evidence type="ECO:0000256" key="9">
    <source>
        <dbReference type="SAM" id="MobiDB-lite"/>
    </source>
</evidence>
<dbReference type="InterPro" id="IPR000515">
    <property type="entry name" value="MetI-like"/>
</dbReference>
<evidence type="ECO:0000256" key="6">
    <source>
        <dbReference type="ARBA" id="ARBA00023032"/>
    </source>
</evidence>
<name>A0ABR8DSE3_9NOSO</name>
<keyword evidence="6" id="KW-0764">Sulfate transport</keyword>
<dbReference type="NCBIfam" id="TIGR02140">
    <property type="entry name" value="permease_CysW"/>
    <property type="match status" value="1"/>
</dbReference>
<evidence type="ECO:0000256" key="1">
    <source>
        <dbReference type="ARBA" id="ARBA00004141"/>
    </source>
</evidence>
<comment type="subunit">
    <text evidence="2">The complex is composed of two ATP-binding proteins (CysA), two transmembrane proteins (CysT and CysW) and a solute-binding protein (CysP).</text>
</comment>
<dbReference type="Gene3D" id="1.10.3720.10">
    <property type="entry name" value="MetI-like"/>
    <property type="match status" value="1"/>
</dbReference>
<evidence type="ECO:0000256" key="3">
    <source>
        <dbReference type="ARBA" id="ARBA00022448"/>
    </source>
</evidence>
<dbReference type="SUPFAM" id="SSF161098">
    <property type="entry name" value="MetI-like"/>
    <property type="match status" value="1"/>
</dbReference>
<keyword evidence="4 10" id="KW-0812">Transmembrane</keyword>
<feature type="transmembrane region" description="Helical" evidence="10">
    <location>
        <begin position="59"/>
        <end position="83"/>
    </location>
</feature>
<evidence type="ECO:0000259" key="11">
    <source>
        <dbReference type="PROSITE" id="PS50928"/>
    </source>
</evidence>
<sequence length="302" mass="33413">MKLKLQSIPWGRYVLMTLGLSFLAIAVLFPLLNIFYQAFANGIEAYLQSVTTPEAHHAIFLTVLITLICVPVNTVFGILAAWVLARYSFPGKVMLLLILDLPLAISPTIVGLMFILLYSPTVGLFSSWLQVANIRVIFALPGMILTTLFVTIPFVVREVLPVLQSTGWEEEEAAQTLGANSWQIFRRVTFPTIRWALFYGVILCTSRAIGEFGAVSVVSGKLINETNTLTLHIEQVYAEYQTIAAFACASLLAILALLTLVAQEFLRNLDVSRTVDAAKSRSAGNRRSELFKTKPQRKSAKV</sequence>
<organism evidence="12 13">
    <name type="scientific">Nostoc flagelliforme FACHB-838</name>
    <dbReference type="NCBI Taxonomy" id="2692904"/>
    <lineage>
        <taxon>Bacteria</taxon>
        <taxon>Bacillati</taxon>
        <taxon>Cyanobacteriota</taxon>
        <taxon>Cyanophyceae</taxon>
        <taxon>Nostocales</taxon>
        <taxon>Nostocaceae</taxon>
        <taxon>Nostoc</taxon>
    </lineage>
</organism>
<keyword evidence="5 10" id="KW-1133">Transmembrane helix</keyword>
<dbReference type="Proteomes" id="UP000623440">
    <property type="component" value="Unassembled WGS sequence"/>
</dbReference>
<proteinExistence type="predicted"/>
<evidence type="ECO:0000256" key="2">
    <source>
        <dbReference type="ARBA" id="ARBA00011779"/>
    </source>
</evidence>
<evidence type="ECO:0000256" key="4">
    <source>
        <dbReference type="ARBA" id="ARBA00022692"/>
    </source>
</evidence>
<feature type="transmembrane region" description="Helical" evidence="10">
    <location>
        <begin position="243"/>
        <end position="262"/>
    </location>
</feature>
<feature type="transmembrane region" description="Helical" evidence="10">
    <location>
        <begin position="196"/>
        <end position="223"/>
    </location>
</feature>